<feature type="domain" description="CENP-V/GFA" evidence="5">
    <location>
        <begin position="3"/>
        <end position="114"/>
    </location>
</feature>
<dbReference type="InterPro" id="IPR011057">
    <property type="entry name" value="Mss4-like_sf"/>
</dbReference>
<dbReference type="OrthoDB" id="9985472at2759"/>
<organism evidence="6 7">
    <name type="scientific">Tothia fuscella</name>
    <dbReference type="NCBI Taxonomy" id="1048955"/>
    <lineage>
        <taxon>Eukaryota</taxon>
        <taxon>Fungi</taxon>
        <taxon>Dikarya</taxon>
        <taxon>Ascomycota</taxon>
        <taxon>Pezizomycotina</taxon>
        <taxon>Dothideomycetes</taxon>
        <taxon>Pleosporomycetidae</taxon>
        <taxon>Venturiales</taxon>
        <taxon>Cylindrosympodiaceae</taxon>
        <taxon>Tothia</taxon>
    </lineage>
</organism>
<evidence type="ECO:0000256" key="1">
    <source>
        <dbReference type="ARBA" id="ARBA00005495"/>
    </source>
</evidence>
<protein>
    <submittedName>
        <fullName evidence="6">DUF636 domain protein</fullName>
    </submittedName>
</protein>
<evidence type="ECO:0000256" key="3">
    <source>
        <dbReference type="ARBA" id="ARBA00022833"/>
    </source>
</evidence>
<dbReference type="EMBL" id="MU007078">
    <property type="protein sequence ID" value="KAF2423742.1"/>
    <property type="molecule type" value="Genomic_DNA"/>
</dbReference>
<reference evidence="6" key="1">
    <citation type="journal article" date="2020" name="Stud. Mycol.">
        <title>101 Dothideomycetes genomes: a test case for predicting lifestyles and emergence of pathogens.</title>
        <authorList>
            <person name="Haridas S."/>
            <person name="Albert R."/>
            <person name="Binder M."/>
            <person name="Bloem J."/>
            <person name="Labutti K."/>
            <person name="Salamov A."/>
            <person name="Andreopoulos B."/>
            <person name="Baker S."/>
            <person name="Barry K."/>
            <person name="Bills G."/>
            <person name="Bluhm B."/>
            <person name="Cannon C."/>
            <person name="Castanera R."/>
            <person name="Culley D."/>
            <person name="Daum C."/>
            <person name="Ezra D."/>
            <person name="Gonzalez J."/>
            <person name="Henrissat B."/>
            <person name="Kuo A."/>
            <person name="Liang C."/>
            <person name="Lipzen A."/>
            <person name="Lutzoni F."/>
            <person name="Magnuson J."/>
            <person name="Mondo S."/>
            <person name="Nolan M."/>
            <person name="Ohm R."/>
            <person name="Pangilinan J."/>
            <person name="Park H.-J."/>
            <person name="Ramirez L."/>
            <person name="Alfaro M."/>
            <person name="Sun H."/>
            <person name="Tritt A."/>
            <person name="Yoshinaga Y."/>
            <person name="Zwiers L.-H."/>
            <person name="Turgeon B."/>
            <person name="Goodwin S."/>
            <person name="Spatafora J."/>
            <person name="Crous P."/>
            <person name="Grigoriev I."/>
        </authorList>
    </citation>
    <scope>NUCLEOTIDE SEQUENCE</scope>
    <source>
        <strain evidence="6">CBS 130266</strain>
    </source>
</reference>
<dbReference type="AlphaFoldDB" id="A0A9P4NK09"/>
<dbReference type="PROSITE" id="PS51891">
    <property type="entry name" value="CENP_V_GFA"/>
    <property type="match status" value="1"/>
</dbReference>
<accession>A0A9P4NK09</accession>
<dbReference type="Gene3D" id="3.90.1590.10">
    <property type="entry name" value="glutathione-dependent formaldehyde- activating enzyme (gfa)"/>
    <property type="match status" value="1"/>
</dbReference>
<dbReference type="InterPro" id="IPR006913">
    <property type="entry name" value="CENP-V/GFA"/>
</dbReference>
<keyword evidence="4" id="KW-0456">Lyase</keyword>
<keyword evidence="2" id="KW-0479">Metal-binding</keyword>
<evidence type="ECO:0000313" key="6">
    <source>
        <dbReference type="EMBL" id="KAF2423742.1"/>
    </source>
</evidence>
<dbReference type="GO" id="GO:0046872">
    <property type="term" value="F:metal ion binding"/>
    <property type="evidence" value="ECO:0007669"/>
    <property type="project" value="UniProtKB-KW"/>
</dbReference>
<name>A0A9P4NK09_9PEZI</name>
<comment type="caution">
    <text evidence="6">The sequence shown here is derived from an EMBL/GenBank/DDBJ whole genome shotgun (WGS) entry which is preliminary data.</text>
</comment>
<evidence type="ECO:0000256" key="4">
    <source>
        <dbReference type="ARBA" id="ARBA00023239"/>
    </source>
</evidence>
<keyword evidence="7" id="KW-1185">Reference proteome</keyword>
<comment type="similarity">
    <text evidence="1">Belongs to the Gfa family.</text>
</comment>
<evidence type="ECO:0000259" key="5">
    <source>
        <dbReference type="PROSITE" id="PS51891"/>
    </source>
</evidence>
<gene>
    <name evidence="6" type="ORF">EJ08DRAFT_618357</name>
</gene>
<sequence>MKLTGSCFCRALEYEVNLDSLDDARASLCHCKSCKKAFGTNYGLTAKIPKDSFAYTKGKPKEHKGDNGGGSIVAREFCDNCGSYILEYGEAAKDKFRYITVGSLDDPKALPPKGEFFCKYRAGWMPEIPDIFHKNELKE</sequence>
<dbReference type="Pfam" id="PF04828">
    <property type="entry name" value="GFA"/>
    <property type="match status" value="1"/>
</dbReference>
<dbReference type="GO" id="GO:0016846">
    <property type="term" value="F:carbon-sulfur lyase activity"/>
    <property type="evidence" value="ECO:0007669"/>
    <property type="project" value="InterPro"/>
</dbReference>
<evidence type="ECO:0000256" key="2">
    <source>
        <dbReference type="ARBA" id="ARBA00022723"/>
    </source>
</evidence>
<keyword evidence="3" id="KW-0862">Zinc</keyword>
<dbReference type="Proteomes" id="UP000800235">
    <property type="component" value="Unassembled WGS sequence"/>
</dbReference>
<dbReference type="PANTHER" id="PTHR33337">
    <property type="entry name" value="GFA DOMAIN-CONTAINING PROTEIN"/>
    <property type="match status" value="1"/>
</dbReference>
<proteinExistence type="inferred from homology"/>
<dbReference type="PANTHER" id="PTHR33337:SF40">
    <property type="entry name" value="CENP-V_GFA DOMAIN-CONTAINING PROTEIN-RELATED"/>
    <property type="match status" value="1"/>
</dbReference>
<dbReference type="SUPFAM" id="SSF51316">
    <property type="entry name" value="Mss4-like"/>
    <property type="match status" value="1"/>
</dbReference>
<evidence type="ECO:0000313" key="7">
    <source>
        <dbReference type="Proteomes" id="UP000800235"/>
    </source>
</evidence>